<feature type="compositionally biased region" description="Basic and acidic residues" evidence="1">
    <location>
        <begin position="10"/>
        <end position="20"/>
    </location>
</feature>
<accession>A0ABT6AJY2</accession>
<feature type="compositionally biased region" description="Basic and acidic residues" evidence="1">
    <location>
        <begin position="50"/>
        <end position="77"/>
    </location>
</feature>
<feature type="compositionally biased region" description="Polar residues" evidence="1">
    <location>
        <begin position="79"/>
        <end position="93"/>
    </location>
</feature>
<dbReference type="EMBL" id="JARJLM010000141">
    <property type="protein sequence ID" value="MDF3832906.1"/>
    <property type="molecule type" value="Genomic_DNA"/>
</dbReference>
<organism evidence="2 3">
    <name type="scientific">Cupriavidus basilensis</name>
    <dbReference type="NCBI Taxonomy" id="68895"/>
    <lineage>
        <taxon>Bacteria</taxon>
        <taxon>Pseudomonadati</taxon>
        <taxon>Pseudomonadota</taxon>
        <taxon>Betaproteobacteria</taxon>
        <taxon>Burkholderiales</taxon>
        <taxon>Burkholderiaceae</taxon>
        <taxon>Cupriavidus</taxon>
    </lineage>
</organism>
<sequence length="93" mass="10601">MAGGAMAAETHWDKTHPRREQVNARLANQDKRIHNEVKEGEVSRGQAARLHREDRQIRKEERTMASHDGGHITRADQRAINQQENAVSKQIGQ</sequence>
<name>A0ABT6AJY2_9BURK</name>
<evidence type="ECO:0008006" key="4">
    <source>
        <dbReference type="Google" id="ProtNLM"/>
    </source>
</evidence>
<proteinExistence type="predicted"/>
<evidence type="ECO:0000313" key="2">
    <source>
        <dbReference type="EMBL" id="MDF3832906.1"/>
    </source>
</evidence>
<feature type="compositionally biased region" description="Basic and acidic residues" evidence="1">
    <location>
        <begin position="26"/>
        <end position="42"/>
    </location>
</feature>
<evidence type="ECO:0000313" key="3">
    <source>
        <dbReference type="Proteomes" id="UP001216674"/>
    </source>
</evidence>
<dbReference type="Proteomes" id="UP001216674">
    <property type="component" value="Unassembled WGS sequence"/>
</dbReference>
<feature type="region of interest" description="Disordered" evidence="1">
    <location>
        <begin position="26"/>
        <end position="93"/>
    </location>
</feature>
<gene>
    <name evidence="2" type="ORF">P3W85_08090</name>
</gene>
<evidence type="ECO:0000256" key="1">
    <source>
        <dbReference type="SAM" id="MobiDB-lite"/>
    </source>
</evidence>
<keyword evidence="3" id="KW-1185">Reference proteome</keyword>
<feature type="region of interest" description="Disordered" evidence="1">
    <location>
        <begin position="1"/>
        <end position="20"/>
    </location>
</feature>
<protein>
    <recommendedName>
        <fullName evidence="4">Lipoprotein</fullName>
    </recommendedName>
</protein>
<comment type="caution">
    <text evidence="2">The sequence shown here is derived from an EMBL/GenBank/DDBJ whole genome shotgun (WGS) entry which is preliminary data.</text>
</comment>
<reference evidence="2 3" key="1">
    <citation type="submission" date="2023-03" db="EMBL/GenBank/DDBJ databases">
        <title>Draft assemblies of triclosan tolerant bacteria isolated from returned activated sludge.</title>
        <authorList>
            <person name="Van Hamelsveld S."/>
        </authorList>
    </citation>
    <scope>NUCLEOTIDE SEQUENCE [LARGE SCALE GENOMIC DNA]</scope>
    <source>
        <strain evidence="2 3">GW210010_S58</strain>
    </source>
</reference>